<keyword evidence="4" id="KW-0862">Zinc</keyword>
<dbReference type="Pfam" id="PF00107">
    <property type="entry name" value="ADH_zinc_N"/>
    <property type="match status" value="1"/>
</dbReference>
<dbReference type="FunFam" id="3.40.50.720:FF:000022">
    <property type="entry name" value="Cinnamyl alcohol dehydrogenase"/>
    <property type="match status" value="1"/>
</dbReference>
<dbReference type="InterPro" id="IPR013149">
    <property type="entry name" value="ADH-like_C"/>
</dbReference>
<dbReference type="Gramene" id="QL12p039433:mrna">
    <property type="protein sequence ID" value="QL12p039433:mrna"/>
    <property type="gene ID" value="QL12p039433"/>
</dbReference>
<evidence type="ECO:0000256" key="1">
    <source>
        <dbReference type="ARBA" id="ARBA00001947"/>
    </source>
</evidence>
<dbReference type="AlphaFoldDB" id="A0A7N2N6F7"/>
<name>A0A7N2N6F7_QUELO</name>
<dbReference type="EMBL" id="LRBV02000012">
    <property type="status" value="NOT_ANNOTATED_CDS"/>
    <property type="molecule type" value="Genomic_DNA"/>
</dbReference>
<organism evidence="7 8">
    <name type="scientific">Quercus lobata</name>
    <name type="common">Valley oak</name>
    <dbReference type="NCBI Taxonomy" id="97700"/>
    <lineage>
        <taxon>Eukaryota</taxon>
        <taxon>Viridiplantae</taxon>
        <taxon>Streptophyta</taxon>
        <taxon>Embryophyta</taxon>
        <taxon>Tracheophyta</taxon>
        <taxon>Spermatophyta</taxon>
        <taxon>Magnoliopsida</taxon>
        <taxon>eudicotyledons</taxon>
        <taxon>Gunneridae</taxon>
        <taxon>Pentapetalae</taxon>
        <taxon>rosids</taxon>
        <taxon>fabids</taxon>
        <taxon>Fagales</taxon>
        <taxon>Fagaceae</taxon>
        <taxon>Quercus</taxon>
    </lineage>
</organism>
<evidence type="ECO:0000313" key="7">
    <source>
        <dbReference type="EnsemblPlants" id="QL12p039433:mrna"/>
    </source>
</evidence>
<dbReference type="GO" id="GO:0016616">
    <property type="term" value="F:oxidoreductase activity, acting on the CH-OH group of donors, NAD or NADP as acceptor"/>
    <property type="evidence" value="ECO:0007669"/>
    <property type="project" value="InterPro"/>
</dbReference>
<dbReference type="Gene3D" id="3.40.50.720">
    <property type="entry name" value="NAD(P)-binding Rossmann-like Domain"/>
    <property type="match status" value="2"/>
</dbReference>
<comment type="similarity">
    <text evidence="2">Belongs to the zinc-containing alcohol dehydrogenase family.</text>
</comment>
<keyword evidence="5" id="KW-0560">Oxidoreductase</keyword>
<dbReference type="SUPFAM" id="SSF51735">
    <property type="entry name" value="NAD(P)-binding Rossmann-fold domains"/>
    <property type="match status" value="1"/>
</dbReference>
<dbReference type="Gene3D" id="3.90.180.10">
    <property type="entry name" value="Medium-chain alcohol dehydrogenases, catalytic domain"/>
    <property type="match status" value="2"/>
</dbReference>
<dbReference type="Proteomes" id="UP000594261">
    <property type="component" value="Chromosome 12"/>
</dbReference>
<evidence type="ECO:0000256" key="4">
    <source>
        <dbReference type="ARBA" id="ARBA00022833"/>
    </source>
</evidence>
<evidence type="ECO:0000256" key="3">
    <source>
        <dbReference type="ARBA" id="ARBA00022723"/>
    </source>
</evidence>
<dbReference type="InterPro" id="IPR047109">
    <property type="entry name" value="CAD-like"/>
</dbReference>
<dbReference type="GO" id="GO:0009809">
    <property type="term" value="P:lignin biosynthetic process"/>
    <property type="evidence" value="ECO:0007669"/>
    <property type="project" value="UniProtKB-ARBA"/>
</dbReference>
<evidence type="ECO:0000256" key="2">
    <source>
        <dbReference type="ARBA" id="ARBA00008072"/>
    </source>
</evidence>
<dbReference type="PANTHER" id="PTHR42683">
    <property type="entry name" value="ALDEHYDE REDUCTASE"/>
    <property type="match status" value="1"/>
</dbReference>
<reference evidence="7 8" key="1">
    <citation type="journal article" date="2016" name="G3 (Bethesda)">
        <title>First Draft Assembly and Annotation of the Genome of a California Endemic Oak Quercus lobata Nee (Fagaceae).</title>
        <authorList>
            <person name="Sork V.L."/>
            <person name="Fitz-Gibbon S.T."/>
            <person name="Puiu D."/>
            <person name="Crepeau M."/>
            <person name="Gugger P.F."/>
            <person name="Sherman R."/>
            <person name="Stevens K."/>
            <person name="Langley C.H."/>
            <person name="Pellegrini M."/>
            <person name="Salzberg S.L."/>
        </authorList>
    </citation>
    <scope>NUCLEOTIDE SEQUENCE [LARGE SCALE GENOMIC DNA]</scope>
    <source>
        <strain evidence="7 8">cv. SW786</strain>
    </source>
</reference>
<evidence type="ECO:0000256" key="5">
    <source>
        <dbReference type="ARBA" id="ARBA00023002"/>
    </source>
</evidence>
<dbReference type="OMA" id="CAGINVY"/>
<dbReference type="InterPro" id="IPR036291">
    <property type="entry name" value="NAD(P)-bd_dom_sf"/>
</dbReference>
<accession>A0A7N2N6F7</accession>
<comment type="cofactor">
    <cofactor evidence="1">
        <name>Zn(2+)</name>
        <dbReference type="ChEBI" id="CHEBI:29105"/>
    </cofactor>
</comment>
<sequence>MEHKGLLFKIVTVEHKGLPSKIVTMEHKRYCFRIPDDYPLASAAPLLCAGINVYSPMIRHKMNQPGKSLGVIGLGGLGHMAVKFGKAFGLNVTVLSTSISKKEEALTLLGADKFVVSSDQEQMKAEAKSLDFIIDTAAGMKTVSGSNTGGTKSTREMIDFCSAHKNYPNIEVIPIHYANEALERLIKRDVRYRFVINIENSLK</sequence>
<dbReference type="EnsemblPlants" id="QL12p039433:mrna">
    <property type="protein sequence ID" value="QL12p039433:mrna"/>
    <property type="gene ID" value="QL12p039433"/>
</dbReference>
<proteinExistence type="inferred from homology"/>
<keyword evidence="8" id="KW-1185">Reference proteome</keyword>
<reference evidence="7" key="2">
    <citation type="submission" date="2021-01" db="UniProtKB">
        <authorList>
            <consortium name="EnsemblPlants"/>
        </authorList>
    </citation>
    <scope>IDENTIFICATION</scope>
</reference>
<keyword evidence="3" id="KW-0479">Metal-binding</keyword>
<evidence type="ECO:0000313" key="8">
    <source>
        <dbReference type="Proteomes" id="UP000594261"/>
    </source>
</evidence>
<evidence type="ECO:0000259" key="6">
    <source>
        <dbReference type="Pfam" id="PF00107"/>
    </source>
</evidence>
<protein>
    <recommendedName>
        <fullName evidence="6">Alcohol dehydrogenase-like C-terminal domain-containing protein</fullName>
    </recommendedName>
</protein>
<feature type="domain" description="Alcohol dehydrogenase-like C-terminal" evidence="6">
    <location>
        <begin position="76"/>
        <end position="139"/>
    </location>
</feature>
<dbReference type="FunFam" id="3.90.180.10:FF:000100">
    <property type="entry name" value="Putative cinnamyl alcohol dehydrogenase 6"/>
    <property type="match status" value="1"/>
</dbReference>
<dbReference type="InParanoid" id="A0A7N2N6F7"/>
<dbReference type="GO" id="GO:0046872">
    <property type="term" value="F:metal ion binding"/>
    <property type="evidence" value="ECO:0007669"/>
    <property type="project" value="UniProtKB-KW"/>
</dbReference>